<dbReference type="RefSeq" id="WP_171033832.1">
    <property type="nucleotide sequence ID" value="NZ_CP058351.1"/>
</dbReference>
<dbReference type="EMBL" id="CP058351">
    <property type="protein sequence ID" value="QLF71780.1"/>
    <property type="molecule type" value="Genomic_DNA"/>
</dbReference>
<accession>A0ABX6QTC4</accession>
<evidence type="ECO:0000313" key="2">
    <source>
        <dbReference type="EMBL" id="QLF71780.1"/>
    </source>
</evidence>
<protein>
    <submittedName>
        <fullName evidence="2">DUF1127 domain-containing protein</fullName>
    </submittedName>
</protein>
<dbReference type="Proteomes" id="UP000308530">
    <property type="component" value="Plasmid pPRADMK78_01"/>
</dbReference>
<keyword evidence="3" id="KW-1185">Reference proteome</keyword>
<reference evidence="2 3" key="1">
    <citation type="submission" date="2020-06" db="EMBL/GenBank/DDBJ databases">
        <title>Genome sequence of Rhizobium sp strain ADMK78.</title>
        <authorList>
            <person name="Rahi P."/>
        </authorList>
    </citation>
    <scope>NUCLEOTIDE SEQUENCE [LARGE SCALE GENOMIC DNA]</scope>
    <source>
        <strain evidence="2 3">ADMK78</strain>
        <plasmid evidence="2 3">pPRADMK78_01</plasmid>
    </source>
</reference>
<geneLocation type="plasmid" evidence="2 3">
    <name>pPRADMK78_01</name>
</geneLocation>
<evidence type="ECO:0000259" key="1">
    <source>
        <dbReference type="Pfam" id="PF06568"/>
    </source>
</evidence>
<dbReference type="Pfam" id="PF06568">
    <property type="entry name" value="YjiS-like"/>
    <property type="match status" value="1"/>
</dbReference>
<sequence>MTAHALKRVFPTLDFTQLPRKGTRHLDGLLRRAREARDYRHLAGLPDRLLEDIGVTRDQAEVLATRGSWKRLPRTTHKP</sequence>
<name>A0ABX6QTC4_9HYPH</name>
<evidence type="ECO:0000313" key="3">
    <source>
        <dbReference type="Proteomes" id="UP000308530"/>
    </source>
</evidence>
<proteinExistence type="predicted"/>
<gene>
    <name evidence="2" type="ORF">FE840_019365</name>
</gene>
<keyword evidence="2" id="KW-0614">Plasmid</keyword>
<feature type="domain" description="YjiS-like" evidence="1">
    <location>
        <begin position="31"/>
        <end position="61"/>
    </location>
</feature>
<dbReference type="InterPro" id="IPR009506">
    <property type="entry name" value="YjiS-like"/>
</dbReference>
<organism evidence="2 3">
    <name type="scientific">Peteryoungia desertarenae</name>
    <dbReference type="NCBI Taxonomy" id="1813451"/>
    <lineage>
        <taxon>Bacteria</taxon>
        <taxon>Pseudomonadati</taxon>
        <taxon>Pseudomonadota</taxon>
        <taxon>Alphaproteobacteria</taxon>
        <taxon>Hyphomicrobiales</taxon>
        <taxon>Rhizobiaceae</taxon>
        <taxon>Peteryoungia</taxon>
    </lineage>
</organism>